<dbReference type="EMBL" id="CAXHTA020000016">
    <property type="protein sequence ID" value="CAL5226776.1"/>
    <property type="molecule type" value="Genomic_DNA"/>
</dbReference>
<organism evidence="3 4">
    <name type="scientific">Coccomyxa viridis</name>
    <dbReference type="NCBI Taxonomy" id="1274662"/>
    <lineage>
        <taxon>Eukaryota</taxon>
        <taxon>Viridiplantae</taxon>
        <taxon>Chlorophyta</taxon>
        <taxon>core chlorophytes</taxon>
        <taxon>Trebouxiophyceae</taxon>
        <taxon>Trebouxiophyceae incertae sedis</taxon>
        <taxon>Coccomyxaceae</taxon>
        <taxon>Coccomyxa</taxon>
    </lineage>
</organism>
<name>A0ABP1G380_9CHLO</name>
<feature type="region of interest" description="Disordered" evidence="1">
    <location>
        <begin position="1"/>
        <end position="43"/>
    </location>
</feature>
<comment type="caution">
    <text evidence="3">The sequence shown here is derived from an EMBL/GenBank/DDBJ whole genome shotgun (WGS) entry which is preliminary data.</text>
</comment>
<keyword evidence="2" id="KW-0812">Transmembrane</keyword>
<feature type="transmembrane region" description="Helical" evidence="2">
    <location>
        <begin position="185"/>
        <end position="211"/>
    </location>
</feature>
<protein>
    <submittedName>
        <fullName evidence="3">G9633 protein</fullName>
    </submittedName>
</protein>
<proteinExistence type="predicted"/>
<reference evidence="3 4" key="1">
    <citation type="submission" date="2024-06" db="EMBL/GenBank/DDBJ databases">
        <authorList>
            <person name="Kraege A."/>
            <person name="Thomma B."/>
        </authorList>
    </citation>
    <scope>NUCLEOTIDE SEQUENCE [LARGE SCALE GENOMIC DNA]</scope>
</reference>
<keyword evidence="2" id="KW-0472">Membrane</keyword>
<sequence length="232" mass="25877">MCIAGSHGYKGTSSAASELPERSRDPVHSKAKDDHPSEDKVMGAHPDTWKPWVWAMFAFNTLFGVIFAILSWATFSGFRQIMHTATTVLPAGTDSDAWWWLFDGAAVSAFFVVIIVALTVLLALRYMLLTRRSLCHPRSSFGRGLMVATGLFAALHFVNIGTHFLSFVPSMQHWVNDYGVHFNRVLLTATVAFGYMSAALNLIFAMMLLFWRDKDAEALDRVALTHTEDIES</sequence>
<feature type="transmembrane region" description="Helical" evidence="2">
    <location>
        <begin position="145"/>
        <end position="165"/>
    </location>
</feature>
<keyword evidence="4" id="KW-1185">Reference proteome</keyword>
<accession>A0ABP1G380</accession>
<gene>
    <name evidence="3" type="primary">g9633</name>
    <name evidence="3" type="ORF">VP750_LOCUS8682</name>
</gene>
<evidence type="ECO:0000256" key="1">
    <source>
        <dbReference type="SAM" id="MobiDB-lite"/>
    </source>
</evidence>
<evidence type="ECO:0000313" key="4">
    <source>
        <dbReference type="Proteomes" id="UP001497392"/>
    </source>
</evidence>
<feature type="compositionally biased region" description="Basic and acidic residues" evidence="1">
    <location>
        <begin position="19"/>
        <end position="42"/>
    </location>
</feature>
<feature type="transmembrane region" description="Helical" evidence="2">
    <location>
        <begin position="98"/>
        <end position="124"/>
    </location>
</feature>
<feature type="transmembrane region" description="Helical" evidence="2">
    <location>
        <begin position="52"/>
        <end position="78"/>
    </location>
</feature>
<dbReference type="Proteomes" id="UP001497392">
    <property type="component" value="Unassembled WGS sequence"/>
</dbReference>
<evidence type="ECO:0000256" key="2">
    <source>
        <dbReference type="SAM" id="Phobius"/>
    </source>
</evidence>
<evidence type="ECO:0000313" key="3">
    <source>
        <dbReference type="EMBL" id="CAL5226776.1"/>
    </source>
</evidence>
<keyword evidence="2" id="KW-1133">Transmembrane helix</keyword>